<keyword evidence="2" id="KW-0624">Polysaccharide degradation</keyword>
<dbReference type="OrthoDB" id="3308423at2"/>
<keyword evidence="2" id="KW-0858">Xylan degradation</keyword>
<name>A0A0H4PFS7_9BACT</name>
<keyword evidence="9" id="KW-1185">Reference proteome</keyword>
<dbReference type="Proteomes" id="UP000036520">
    <property type="component" value="Chromosome"/>
</dbReference>
<dbReference type="CDD" id="cd18827">
    <property type="entry name" value="GH43_XlnD-like"/>
    <property type="match status" value="1"/>
</dbReference>
<reference evidence="8 9" key="1">
    <citation type="submission" date="2015-07" db="EMBL/GenBank/DDBJ databases">
        <authorList>
            <person name="Kim K.M."/>
        </authorList>
    </citation>
    <scope>NUCLEOTIDE SEQUENCE [LARGE SCALE GENOMIC DNA]</scope>
    <source>
        <strain evidence="8 9">KCTC 12363</strain>
    </source>
</reference>
<dbReference type="PROSITE" id="PS51257">
    <property type="entry name" value="PROKAR_LIPOPROTEIN"/>
    <property type="match status" value="1"/>
</dbReference>
<dbReference type="PANTHER" id="PTHR43772">
    <property type="entry name" value="ENDO-1,4-BETA-XYLANASE"/>
    <property type="match status" value="1"/>
</dbReference>
<dbReference type="RefSeq" id="WP_048643452.1">
    <property type="nucleotide sequence ID" value="NZ_CAXBGM010000066.1"/>
</dbReference>
<gene>
    <name evidence="8" type="ORF">CA2015_3973</name>
</gene>
<evidence type="ECO:0000256" key="7">
    <source>
        <dbReference type="RuleBase" id="RU361187"/>
    </source>
</evidence>
<evidence type="ECO:0000313" key="9">
    <source>
        <dbReference type="Proteomes" id="UP000036520"/>
    </source>
</evidence>
<evidence type="ECO:0000256" key="2">
    <source>
        <dbReference type="ARBA" id="ARBA00022651"/>
    </source>
</evidence>
<keyword evidence="5 7" id="KW-0326">Glycosidase</keyword>
<dbReference type="STRING" id="320787.CA2015_3973"/>
<dbReference type="InterPro" id="IPR006710">
    <property type="entry name" value="Glyco_hydro_43"/>
</dbReference>
<evidence type="ECO:0000256" key="1">
    <source>
        <dbReference type="ARBA" id="ARBA00009865"/>
    </source>
</evidence>
<dbReference type="AlphaFoldDB" id="A0A0H4PFS7"/>
<dbReference type="Gene3D" id="2.115.10.20">
    <property type="entry name" value="Glycosyl hydrolase domain, family 43"/>
    <property type="match status" value="1"/>
</dbReference>
<evidence type="ECO:0000256" key="4">
    <source>
        <dbReference type="ARBA" id="ARBA00023277"/>
    </source>
</evidence>
<evidence type="ECO:0000256" key="6">
    <source>
        <dbReference type="PIRSR" id="PIRSR606710-2"/>
    </source>
</evidence>
<dbReference type="KEGG" id="camu:CA2015_3973"/>
<dbReference type="PANTHER" id="PTHR43772:SF2">
    <property type="entry name" value="PUTATIVE (AFU_ORTHOLOGUE AFUA_2G04480)-RELATED"/>
    <property type="match status" value="1"/>
</dbReference>
<accession>A0A0H4PFS7</accession>
<feature type="site" description="Important for catalytic activity, responsible for pKa modulation of the active site Glu and correct orientation of both the proton donor and substrate" evidence="6">
    <location>
        <position position="189"/>
    </location>
</feature>
<dbReference type="EMBL" id="CP012040">
    <property type="protein sequence ID" value="AKP53336.1"/>
    <property type="molecule type" value="Genomic_DNA"/>
</dbReference>
<keyword evidence="3 7" id="KW-0378">Hydrolase</keyword>
<evidence type="ECO:0000313" key="8">
    <source>
        <dbReference type="EMBL" id="AKP53336.1"/>
    </source>
</evidence>
<protein>
    <submittedName>
        <fullName evidence="8">Alpha-1,2-mannosidase</fullName>
    </submittedName>
</protein>
<dbReference type="GO" id="GO:0004553">
    <property type="term" value="F:hydrolase activity, hydrolyzing O-glycosyl compounds"/>
    <property type="evidence" value="ECO:0007669"/>
    <property type="project" value="InterPro"/>
</dbReference>
<dbReference type="GO" id="GO:0045493">
    <property type="term" value="P:xylan catabolic process"/>
    <property type="evidence" value="ECO:0007669"/>
    <property type="project" value="UniProtKB-KW"/>
</dbReference>
<dbReference type="PATRIC" id="fig|320787.5.peg.4352"/>
<dbReference type="SUPFAM" id="SSF75005">
    <property type="entry name" value="Arabinanase/levansucrase/invertase"/>
    <property type="match status" value="1"/>
</dbReference>
<organism evidence="8 9">
    <name type="scientific">Cyclobacterium amurskyense</name>
    <dbReference type="NCBI Taxonomy" id="320787"/>
    <lineage>
        <taxon>Bacteria</taxon>
        <taxon>Pseudomonadati</taxon>
        <taxon>Bacteroidota</taxon>
        <taxon>Cytophagia</taxon>
        <taxon>Cytophagales</taxon>
        <taxon>Cyclobacteriaceae</taxon>
        <taxon>Cyclobacterium</taxon>
    </lineage>
</organism>
<dbReference type="Pfam" id="PF04616">
    <property type="entry name" value="Glyco_hydro_43"/>
    <property type="match status" value="1"/>
</dbReference>
<dbReference type="InterPro" id="IPR052176">
    <property type="entry name" value="Glycosyl_Hydrlase_43_Enz"/>
</dbReference>
<dbReference type="InterPro" id="IPR023296">
    <property type="entry name" value="Glyco_hydro_beta-prop_sf"/>
</dbReference>
<evidence type="ECO:0000256" key="3">
    <source>
        <dbReference type="ARBA" id="ARBA00022801"/>
    </source>
</evidence>
<keyword evidence="4" id="KW-0119">Carbohydrate metabolism</keyword>
<comment type="similarity">
    <text evidence="1 7">Belongs to the glycosyl hydrolase 43 family.</text>
</comment>
<proteinExistence type="inferred from homology"/>
<evidence type="ECO:0000256" key="5">
    <source>
        <dbReference type="ARBA" id="ARBA00023295"/>
    </source>
</evidence>
<sequence>MKSPILSFLIAVTILSSCQSQKKEELKENEDEIYSGNPVFPGWYADPEGIIFDDQYWIYPTFSDDYGDVDNTSELTEQQLELQKNTINPQYLKQTFLDAFSSKDLINWEKHSRVLDIKDVSWAAYSIWAPSIIKANEKYYLFFGANDIQSDDEMGGIGVAVADNPAGPFVDAIGKPLINSFHNGAQPIDQFVFKDDDGKHYMYYGGWKHCNIVQLSDDLLSLVPFDDGETFKEVTPDKYVEGPFVFKRNDKYYFMWSEGNWGGPDYSVAYAIGDTPFGPFKRIGKVLQQDPSIATGAGHHSVINIPDTDEYYIVYHRRPLGTTNGNHRETCIDKMTFDEGGFINPVKMTTEGVKMNLLDNKIK</sequence>